<protein>
    <submittedName>
        <fullName evidence="11">Betacellulin, epidermal growth factor family member</fullName>
    </submittedName>
</protein>
<dbReference type="GO" id="GO:0051781">
    <property type="term" value="P:positive regulation of cell division"/>
    <property type="evidence" value="ECO:0007669"/>
    <property type="project" value="UniProtKB-KW"/>
</dbReference>
<keyword evidence="3 7" id="KW-0245">EGF-like domain</keyword>
<dbReference type="GeneTree" id="ENSGT00940000160508"/>
<dbReference type="Proteomes" id="UP000265140">
    <property type="component" value="Chromosome 14"/>
</dbReference>
<reference evidence="11 12" key="1">
    <citation type="submission" date="2020-02" db="EMBL/GenBank/DDBJ databases">
        <title>Esox lucius (northern pike) genome, fEsoLuc1, primary haplotype.</title>
        <authorList>
            <person name="Myers G."/>
            <person name="Karagic N."/>
            <person name="Meyer A."/>
            <person name="Pippel M."/>
            <person name="Reichard M."/>
            <person name="Winkler S."/>
            <person name="Tracey A."/>
            <person name="Sims Y."/>
            <person name="Howe K."/>
            <person name="Rhie A."/>
            <person name="Formenti G."/>
            <person name="Durbin R."/>
            <person name="Fedrigo O."/>
            <person name="Jarvis E.D."/>
        </authorList>
    </citation>
    <scope>NUCLEOTIDE SEQUENCE [LARGE SCALE GENOMIC DNA]</scope>
</reference>
<dbReference type="GO" id="GO:0005615">
    <property type="term" value="C:extracellular space"/>
    <property type="evidence" value="ECO:0007669"/>
    <property type="project" value="TreeGrafter"/>
</dbReference>
<keyword evidence="12" id="KW-1185">Reference proteome</keyword>
<evidence type="ECO:0000259" key="10">
    <source>
        <dbReference type="PROSITE" id="PS50026"/>
    </source>
</evidence>
<feature type="compositionally biased region" description="Polar residues" evidence="8">
    <location>
        <begin position="169"/>
        <end position="181"/>
    </location>
</feature>
<dbReference type="GO" id="GO:0007173">
    <property type="term" value="P:epidermal growth factor receptor signaling pathway"/>
    <property type="evidence" value="ECO:0007669"/>
    <property type="project" value="TreeGrafter"/>
</dbReference>
<evidence type="ECO:0000256" key="2">
    <source>
        <dbReference type="ARBA" id="ARBA00022525"/>
    </source>
</evidence>
<dbReference type="Gene3D" id="2.10.25.10">
    <property type="entry name" value="Laminin"/>
    <property type="match status" value="1"/>
</dbReference>
<dbReference type="AlphaFoldDB" id="A0AAY5L117"/>
<organism evidence="11 12">
    <name type="scientific">Esox lucius</name>
    <name type="common">Northern pike</name>
    <dbReference type="NCBI Taxonomy" id="8010"/>
    <lineage>
        <taxon>Eukaryota</taxon>
        <taxon>Metazoa</taxon>
        <taxon>Chordata</taxon>
        <taxon>Craniata</taxon>
        <taxon>Vertebrata</taxon>
        <taxon>Euteleostomi</taxon>
        <taxon>Actinopterygii</taxon>
        <taxon>Neopterygii</taxon>
        <taxon>Teleostei</taxon>
        <taxon>Protacanthopterygii</taxon>
        <taxon>Esociformes</taxon>
        <taxon>Esocidae</taxon>
        <taxon>Esox</taxon>
    </lineage>
</organism>
<feature type="domain" description="EGF-like" evidence="10">
    <location>
        <begin position="75"/>
        <end position="115"/>
    </location>
</feature>
<dbReference type="GO" id="GO:0045840">
    <property type="term" value="P:positive regulation of mitotic nuclear division"/>
    <property type="evidence" value="ECO:0007669"/>
    <property type="project" value="TreeGrafter"/>
</dbReference>
<dbReference type="Ensembl" id="ENSELUT00000099986.1">
    <property type="protein sequence ID" value="ENSELUP00000094255.1"/>
    <property type="gene ID" value="ENSELUG00000043296.1"/>
</dbReference>
<keyword evidence="4" id="KW-0339">Growth factor</keyword>
<dbReference type="GO" id="GO:0005154">
    <property type="term" value="F:epidermal growth factor receptor binding"/>
    <property type="evidence" value="ECO:0007669"/>
    <property type="project" value="TreeGrafter"/>
</dbReference>
<comment type="subcellular location">
    <subcellularLocation>
        <location evidence="1">Secreted</location>
        <location evidence="1">Extracellular space</location>
    </subcellularLocation>
</comment>
<evidence type="ECO:0000256" key="7">
    <source>
        <dbReference type="PROSITE-ProRule" id="PRU00076"/>
    </source>
</evidence>
<reference evidence="11" key="3">
    <citation type="submission" date="2025-09" db="UniProtKB">
        <authorList>
            <consortium name="Ensembl"/>
        </authorList>
    </citation>
    <scope>IDENTIFICATION</scope>
</reference>
<keyword evidence="9" id="KW-1133">Transmembrane helix</keyword>
<proteinExistence type="predicted"/>
<evidence type="ECO:0000313" key="11">
    <source>
        <dbReference type="Ensembl" id="ENSELUP00000094255.1"/>
    </source>
</evidence>
<dbReference type="GO" id="GO:0008083">
    <property type="term" value="F:growth factor activity"/>
    <property type="evidence" value="ECO:0007669"/>
    <property type="project" value="UniProtKB-KW"/>
</dbReference>
<keyword evidence="2" id="KW-0964">Secreted</keyword>
<comment type="caution">
    <text evidence="7">Lacks conserved residue(s) required for the propagation of feature annotation.</text>
</comment>
<evidence type="ECO:0000256" key="8">
    <source>
        <dbReference type="SAM" id="MobiDB-lite"/>
    </source>
</evidence>
<evidence type="ECO:0000256" key="6">
    <source>
        <dbReference type="ARBA" id="ARBA00023246"/>
    </source>
</evidence>
<evidence type="ECO:0000256" key="9">
    <source>
        <dbReference type="SAM" id="Phobius"/>
    </source>
</evidence>
<feature type="disulfide bond" evidence="7">
    <location>
        <begin position="105"/>
        <end position="114"/>
    </location>
</feature>
<name>A0AAY5L117_ESOLU</name>
<evidence type="ECO:0000256" key="5">
    <source>
        <dbReference type="ARBA" id="ARBA00023157"/>
    </source>
</evidence>
<feature type="transmembrane region" description="Helical" evidence="9">
    <location>
        <begin position="129"/>
        <end position="153"/>
    </location>
</feature>
<keyword evidence="5 7" id="KW-1015">Disulfide bond</keyword>
<dbReference type="PANTHER" id="PTHR10740:SF3">
    <property type="entry name" value="PROBETACELLULIN"/>
    <property type="match status" value="1"/>
</dbReference>
<keyword evidence="9" id="KW-0812">Transmembrane</keyword>
<sequence>MGGPSSPVDTPVSSRAYALALDQRSSQQTLALCKYSLAEWNATEDEHENKTVSLHRQGNSNNFTETQTQDEFDGLFTKCPKEYQHYCIHGSCRFLEEQDSPSCRCNKGYIGSRCEYFDLDWSIQDQRQIIVACVIAALVFMILLIIFICVCAHRHKLCRQKRRRKEETGNGTEKLNMNIMNRNGKHSSDSAETSDTNAV</sequence>
<evidence type="ECO:0000256" key="3">
    <source>
        <dbReference type="ARBA" id="ARBA00022536"/>
    </source>
</evidence>
<keyword evidence="9" id="KW-0472">Membrane</keyword>
<dbReference type="GO" id="GO:0008284">
    <property type="term" value="P:positive regulation of cell population proliferation"/>
    <property type="evidence" value="ECO:0007669"/>
    <property type="project" value="TreeGrafter"/>
</dbReference>
<evidence type="ECO:0000256" key="4">
    <source>
        <dbReference type="ARBA" id="ARBA00023030"/>
    </source>
</evidence>
<dbReference type="SUPFAM" id="SSF57196">
    <property type="entry name" value="EGF/Laminin"/>
    <property type="match status" value="1"/>
</dbReference>
<evidence type="ECO:0000313" key="12">
    <source>
        <dbReference type="Proteomes" id="UP000265140"/>
    </source>
</evidence>
<dbReference type="PROSITE" id="PS00022">
    <property type="entry name" value="EGF_1"/>
    <property type="match status" value="1"/>
</dbReference>
<dbReference type="PANTHER" id="PTHR10740">
    <property type="entry name" value="TRANSFORMING GROWTH FACTOR ALPHA"/>
    <property type="match status" value="1"/>
</dbReference>
<reference evidence="11" key="2">
    <citation type="submission" date="2025-08" db="UniProtKB">
        <authorList>
            <consortium name="Ensembl"/>
        </authorList>
    </citation>
    <scope>IDENTIFICATION</scope>
</reference>
<evidence type="ECO:0000256" key="1">
    <source>
        <dbReference type="ARBA" id="ARBA00004239"/>
    </source>
</evidence>
<dbReference type="PROSITE" id="PS01186">
    <property type="entry name" value="EGF_2"/>
    <property type="match status" value="1"/>
</dbReference>
<accession>A0AAY5L117</accession>
<dbReference type="PRINTS" id="PR00009">
    <property type="entry name" value="EGFTGF"/>
</dbReference>
<feature type="region of interest" description="Disordered" evidence="8">
    <location>
        <begin position="168"/>
        <end position="199"/>
    </location>
</feature>
<dbReference type="FunFam" id="2.10.25.10:FF:000182">
    <property type="entry name" value="Protransforming growth factor alpha"/>
    <property type="match status" value="1"/>
</dbReference>
<keyword evidence="6" id="KW-0497">Mitogen</keyword>
<feature type="compositionally biased region" description="Polar residues" evidence="8">
    <location>
        <begin position="190"/>
        <end position="199"/>
    </location>
</feature>
<dbReference type="InterPro" id="IPR000742">
    <property type="entry name" value="EGF"/>
</dbReference>
<dbReference type="PROSITE" id="PS50026">
    <property type="entry name" value="EGF_3"/>
    <property type="match status" value="1"/>
</dbReference>